<gene>
    <name evidence="1" type="ORF">TW71_21895</name>
</gene>
<dbReference type="EMBL" id="JXXR01000026">
    <property type="protein sequence ID" value="KJY67653.1"/>
    <property type="molecule type" value="Genomic_DNA"/>
</dbReference>
<dbReference type="Gene3D" id="2.40.160.60">
    <property type="entry name" value="Outer membrane protein transport protein (OMPP1/FadL/TodX)"/>
    <property type="match status" value="1"/>
</dbReference>
<dbReference type="AlphaFoldDB" id="A0A837G3C6"/>
<protein>
    <submittedName>
        <fullName evidence="1">Conjugal transfer protein TraF</fullName>
    </submittedName>
</protein>
<evidence type="ECO:0000313" key="1">
    <source>
        <dbReference type="EMBL" id="KJY67653.1"/>
    </source>
</evidence>
<name>A0A837G3C6_9VIBR</name>
<comment type="caution">
    <text evidence="1">The sequence shown here is derived from an EMBL/GenBank/DDBJ whole genome shotgun (WGS) entry which is preliminary data.</text>
</comment>
<accession>A0A837G3C6</accession>
<dbReference type="Pfam" id="PF13729">
    <property type="entry name" value="TraF_2"/>
    <property type="match status" value="1"/>
</dbReference>
<reference evidence="1" key="1">
    <citation type="journal article" date="2015" name="BMC Genomics">
        <title>Genome mining reveals unlocked bioactive potential of marine Gram-negative bacteria.</title>
        <authorList>
            <person name="Machado H."/>
            <person name="Sonnenschein E.C."/>
            <person name="Melchiorsen J."/>
            <person name="Gram L."/>
        </authorList>
    </citation>
    <scope>NUCLEOTIDE SEQUENCE</scope>
    <source>
        <strain evidence="1">S2052</strain>
    </source>
</reference>
<sequence>MKNSIKILSLSIALASTSSYAATYAVEARGDAMGGVGVVSANFLTAPFYNPAITAIYRRNDDVGMIIPSFGLAYSDEDNMVDELDQAGSLINEFTSGNYSNTDQIGPLLDKLNNDIAKLEIGGVVAFAIPNSFVAANLFGKAYAESFAQTDIWDQAASTLPIANVNDAINAELSAVNAVAIGVTEVGISLAKYQTFLGQHISFGISPKIQRIYTYVYSANLNNYDIKDVRDNGTGETMFNMDAGFLWFHGPLRVGVSAMNLVSRDIMTQELPAQTLRSSIDSGETRDIPATSYAYQMKPQYTVGVGLVADYATLSVDYDINEDERYTNFNDNTQYVRVGGEIDIMRQLKLRAGWRRNLAYDNLDDTITAGIGLSPLNLFQMDIGASYTNENSMGAYINFLGSY</sequence>
<proteinExistence type="predicted"/>
<dbReference type="InterPro" id="IPR032811">
    <property type="entry name" value="Put_conjugal_transfer"/>
</dbReference>
<dbReference type="RefSeq" id="WP_045987252.1">
    <property type="nucleotide sequence ID" value="NZ_CP063052.1"/>
</dbReference>
<organism evidence="1">
    <name type="scientific">Vibrio coralliilyticus</name>
    <dbReference type="NCBI Taxonomy" id="190893"/>
    <lineage>
        <taxon>Bacteria</taxon>
        <taxon>Pseudomonadati</taxon>
        <taxon>Pseudomonadota</taxon>
        <taxon>Gammaproteobacteria</taxon>
        <taxon>Vibrionales</taxon>
        <taxon>Vibrionaceae</taxon>
        <taxon>Vibrio</taxon>
    </lineage>
</organism>